<dbReference type="EMBL" id="AP025628">
    <property type="protein sequence ID" value="BDG60295.1"/>
    <property type="molecule type" value="Genomic_DNA"/>
</dbReference>
<organism evidence="1 2">
    <name type="scientific">Caldinitratiruptor microaerophilus</name>
    <dbReference type="NCBI Taxonomy" id="671077"/>
    <lineage>
        <taxon>Bacteria</taxon>
        <taxon>Bacillati</taxon>
        <taxon>Bacillota</taxon>
        <taxon>Clostridia</taxon>
        <taxon>Eubacteriales</taxon>
        <taxon>Symbiobacteriaceae</taxon>
        <taxon>Caldinitratiruptor</taxon>
    </lineage>
</organism>
<protein>
    <submittedName>
        <fullName evidence="1">Uncharacterized protein</fullName>
    </submittedName>
</protein>
<proteinExistence type="predicted"/>
<evidence type="ECO:0000313" key="1">
    <source>
        <dbReference type="EMBL" id="BDG60295.1"/>
    </source>
</evidence>
<dbReference type="KEGG" id="cmic:caldi_13850"/>
<dbReference type="RefSeq" id="WP_264844357.1">
    <property type="nucleotide sequence ID" value="NZ_AP025628.1"/>
</dbReference>
<name>A0AA35CN10_9FIRM</name>
<reference evidence="1" key="1">
    <citation type="submission" date="2022-03" db="EMBL/GenBank/DDBJ databases">
        <title>Complete genome sequence of Caldinitratiruptor microaerophilus.</title>
        <authorList>
            <person name="Mukaiyama R."/>
            <person name="Nishiyama T."/>
            <person name="Ueda K."/>
        </authorList>
    </citation>
    <scope>NUCLEOTIDE SEQUENCE</scope>
    <source>
        <strain evidence="1">JCM 16183</strain>
    </source>
</reference>
<dbReference type="Proteomes" id="UP001163687">
    <property type="component" value="Chromosome"/>
</dbReference>
<gene>
    <name evidence="1" type="ORF">caldi_13850</name>
</gene>
<sequence length="91" mass="9692">MLEKALAAVEPLAHRLLAGWDGVREADLALQAALLGYLVGTGVPSDEAVRTVEEWVAAGMVRPAQPNPLYTGLPWFVPGPVAGAPYYHREG</sequence>
<keyword evidence="2" id="KW-1185">Reference proteome</keyword>
<evidence type="ECO:0000313" key="2">
    <source>
        <dbReference type="Proteomes" id="UP001163687"/>
    </source>
</evidence>
<accession>A0AA35CN10</accession>
<dbReference type="AlphaFoldDB" id="A0AA35CN10"/>